<keyword evidence="8 12" id="KW-0067">ATP-binding</keyword>
<evidence type="ECO:0000256" key="12">
    <source>
        <dbReference type="PROSITE-ProRule" id="PRU00409"/>
    </source>
</evidence>
<dbReference type="Gene3D" id="3.30.1490.20">
    <property type="entry name" value="ATP-grasp fold, A domain"/>
    <property type="match status" value="1"/>
</dbReference>
<dbReference type="EMBL" id="CP007481">
    <property type="protein sequence ID" value="AHX11800.1"/>
    <property type="molecule type" value="Genomic_DNA"/>
</dbReference>
<dbReference type="Pfam" id="PF01071">
    <property type="entry name" value="GARS_A"/>
    <property type="match status" value="1"/>
</dbReference>
<dbReference type="InterPro" id="IPR011761">
    <property type="entry name" value="ATP-grasp"/>
</dbReference>
<evidence type="ECO:0000256" key="6">
    <source>
        <dbReference type="ARBA" id="ARBA00022741"/>
    </source>
</evidence>
<accession>X5HMS9</accession>
<dbReference type="InterPro" id="IPR020559">
    <property type="entry name" value="PRibGlycinamide_synth_CS"/>
</dbReference>
<dbReference type="InterPro" id="IPR020561">
    <property type="entry name" value="PRibGlycinamid_synth_ATP-grasp"/>
</dbReference>
<evidence type="ECO:0000256" key="1">
    <source>
        <dbReference type="ARBA" id="ARBA00001936"/>
    </source>
</evidence>
<dbReference type="Gene3D" id="3.90.600.10">
    <property type="entry name" value="Phosphoribosylglycinamide synthetase, C-terminal domain"/>
    <property type="match status" value="1"/>
</dbReference>
<organism evidence="14 15">
    <name type="scientific">Neorickettsia helminthoeca str. Oregon</name>
    <dbReference type="NCBI Taxonomy" id="1286528"/>
    <lineage>
        <taxon>Bacteria</taxon>
        <taxon>Pseudomonadati</taxon>
        <taxon>Pseudomonadota</taxon>
        <taxon>Alphaproteobacteria</taxon>
        <taxon>Rickettsiales</taxon>
        <taxon>Anaplasmataceae</taxon>
        <taxon>Neorickettsia</taxon>
    </lineage>
</organism>
<dbReference type="RefSeq" id="WP_038560198.1">
    <property type="nucleotide sequence ID" value="NZ_CP007481.1"/>
</dbReference>
<keyword evidence="5 14" id="KW-0436">Ligase</keyword>
<comment type="cofactor">
    <cofactor evidence="1">
        <name>Mn(2+)</name>
        <dbReference type="ChEBI" id="CHEBI:29035"/>
    </cofactor>
</comment>
<dbReference type="InterPro" id="IPR013815">
    <property type="entry name" value="ATP_grasp_subdomain_1"/>
</dbReference>
<keyword evidence="7" id="KW-0658">Purine biosynthesis</keyword>
<dbReference type="KEGG" id="nhm:NHE_0881"/>
<dbReference type="SUPFAM" id="SSF51246">
    <property type="entry name" value="Rudiment single hybrid motif"/>
    <property type="match status" value="1"/>
</dbReference>
<dbReference type="UniPathway" id="UPA00074">
    <property type="reaction ID" value="UER00125"/>
</dbReference>
<dbReference type="Gene3D" id="3.30.470.20">
    <property type="entry name" value="ATP-grasp fold, B domain"/>
    <property type="match status" value="1"/>
</dbReference>
<evidence type="ECO:0000256" key="9">
    <source>
        <dbReference type="ARBA" id="ARBA00038345"/>
    </source>
</evidence>
<name>X5HMS9_9RICK</name>
<dbReference type="SMART" id="SM01209">
    <property type="entry name" value="GARS_A"/>
    <property type="match status" value="1"/>
</dbReference>
<evidence type="ECO:0000256" key="8">
    <source>
        <dbReference type="ARBA" id="ARBA00022840"/>
    </source>
</evidence>
<dbReference type="InterPro" id="IPR037123">
    <property type="entry name" value="PRibGlycinamide_synth_C_sf"/>
</dbReference>
<dbReference type="EC" id="6.3.4.13" evidence="4"/>
<dbReference type="InterPro" id="IPR016185">
    <property type="entry name" value="PreATP-grasp_dom_sf"/>
</dbReference>
<dbReference type="PROSITE" id="PS00184">
    <property type="entry name" value="GARS"/>
    <property type="match status" value="1"/>
</dbReference>
<dbReference type="Pfam" id="PF02843">
    <property type="entry name" value="GARS_C"/>
    <property type="match status" value="1"/>
</dbReference>
<evidence type="ECO:0000259" key="13">
    <source>
        <dbReference type="PROSITE" id="PS50975"/>
    </source>
</evidence>
<dbReference type="GO" id="GO:0046872">
    <property type="term" value="F:metal ion binding"/>
    <property type="evidence" value="ECO:0007669"/>
    <property type="project" value="InterPro"/>
</dbReference>
<evidence type="ECO:0000256" key="3">
    <source>
        <dbReference type="ARBA" id="ARBA00005174"/>
    </source>
</evidence>
<dbReference type="InterPro" id="IPR020562">
    <property type="entry name" value="PRibGlycinamide_synth_N"/>
</dbReference>
<dbReference type="InterPro" id="IPR000115">
    <property type="entry name" value="PRibGlycinamide_synth"/>
</dbReference>
<evidence type="ECO:0000313" key="15">
    <source>
        <dbReference type="Proteomes" id="UP000023755"/>
    </source>
</evidence>
<dbReference type="PROSITE" id="PS50975">
    <property type="entry name" value="ATP_GRASP"/>
    <property type="match status" value="1"/>
</dbReference>
<keyword evidence="15" id="KW-1185">Reference proteome</keyword>
<gene>
    <name evidence="14" type="primary">purD</name>
    <name evidence="14" type="ORF">NHE_0881</name>
</gene>
<evidence type="ECO:0000256" key="5">
    <source>
        <dbReference type="ARBA" id="ARBA00022598"/>
    </source>
</evidence>
<dbReference type="GO" id="GO:0006189">
    <property type="term" value="P:'de novo' IMP biosynthetic process"/>
    <property type="evidence" value="ECO:0007669"/>
    <property type="project" value="UniProtKB-UniPathway"/>
</dbReference>
<dbReference type="GO" id="GO:0009113">
    <property type="term" value="P:purine nucleobase biosynthetic process"/>
    <property type="evidence" value="ECO:0007669"/>
    <property type="project" value="InterPro"/>
</dbReference>
<dbReference type="PANTHER" id="PTHR43472">
    <property type="entry name" value="PHOSPHORIBOSYLAMINE--GLYCINE LIGASE"/>
    <property type="match status" value="1"/>
</dbReference>
<dbReference type="Pfam" id="PF02844">
    <property type="entry name" value="GARS_N"/>
    <property type="match status" value="1"/>
</dbReference>
<evidence type="ECO:0000256" key="2">
    <source>
        <dbReference type="ARBA" id="ARBA00001946"/>
    </source>
</evidence>
<dbReference type="Proteomes" id="UP000023755">
    <property type="component" value="Chromosome"/>
</dbReference>
<dbReference type="NCBIfam" id="TIGR00877">
    <property type="entry name" value="purD"/>
    <property type="match status" value="1"/>
</dbReference>
<dbReference type="Gene3D" id="3.40.50.20">
    <property type="match status" value="1"/>
</dbReference>
<dbReference type="STRING" id="1286528.NHE_0881"/>
<feature type="domain" description="ATP-grasp" evidence="13">
    <location>
        <begin position="108"/>
        <end position="313"/>
    </location>
</feature>
<comment type="pathway">
    <text evidence="3">Purine metabolism; IMP biosynthesis via de novo pathway; N(1)-(5-phospho-D-ribosyl)glycinamide from 5-phospho-alpha-D-ribose 1-diphosphate: step 2/2.</text>
</comment>
<evidence type="ECO:0000256" key="10">
    <source>
        <dbReference type="ARBA" id="ARBA00042242"/>
    </source>
</evidence>
<dbReference type="InterPro" id="IPR020560">
    <property type="entry name" value="PRibGlycinamide_synth_C-dom"/>
</dbReference>
<reference evidence="14 15" key="1">
    <citation type="submission" date="2014-03" db="EMBL/GenBank/DDBJ databases">
        <title>Sequencing and Comparison of Genomes and Transcriptome Profiles of Human Ehrlichiosis Agents.</title>
        <authorList>
            <person name="Lin M."/>
            <person name="Daugherty S.C."/>
            <person name="Nagaraj S."/>
            <person name="Cheng Z."/>
            <person name="Xiong Q."/>
            <person name="Lin F.-Y."/>
            <person name="Sengamalay N."/>
            <person name="Ott S."/>
            <person name="Godinez A."/>
            <person name="Tallon L.J."/>
            <person name="Sadzewicz L."/>
            <person name="Fraser C.M."/>
            <person name="Dunning Hotopp J.C."/>
            <person name="Rikihisa Y."/>
        </authorList>
    </citation>
    <scope>NUCLEOTIDE SEQUENCE [LARGE SCALE GENOMIC DNA]</scope>
    <source>
        <strain evidence="14 15">Oregon</strain>
    </source>
</reference>
<dbReference type="OrthoDB" id="9807240at2"/>
<dbReference type="HOGENOM" id="CLU_027420_3_0_5"/>
<evidence type="ECO:0000313" key="14">
    <source>
        <dbReference type="EMBL" id="AHX11800.1"/>
    </source>
</evidence>
<dbReference type="AlphaFoldDB" id="X5HMS9"/>
<evidence type="ECO:0000256" key="11">
    <source>
        <dbReference type="ARBA" id="ARBA00042864"/>
    </source>
</evidence>
<dbReference type="GO" id="GO:0004637">
    <property type="term" value="F:phosphoribosylamine-glycine ligase activity"/>
    <property type="evidence" value="ECO:0007669"/>
    <property type="project" value="UniProtKB-EC"/>
</dbReference>
<dbReference type="GO" id="GO:0005524">
    <property type="term" value="F:ATP binding"/>
    <property type="evidence" value="ECO:0007669"/>
    <property type="project" value="UniProtKB-UniRule"/>
</dbReference>
<protein>
    <recommendedName>
        <fullName evidence="4">phosphoribosylamine--glycine ligase</fullName>
        <ecNumber evidence="4">6.3.4.13</ecNumber>
    </recommendedName>
    <alternativeName>
        <fullName evidence="10">Glycinamide ribonucleotide synthetase</fullName>
    </alternativeName>
    <alternativeName>
        <fullName evidence="11">Phosphoribosylglycinamide synthetase</fullName>
    </alternativeName>
</protein>
<evidence type="ECO:0000256" key="4">
    <source>
        <dbReference type="ARBA" id="ARBA00013255"/>
    </source>
</evidence>
<evidence type="ECO:0000256" key="7">
    <source>
        <dbReference type="ARBA" id="ARBA00022755"/>
    </source>
</evidence>
<sequence length="422" mass="45841">MQLKKVLVVGNGGREHALISKIKDSPLLGKIYTTNPEFSRFAEHIKADPTNHLYLSSICKSEEIDLVVVGQERYLENGITDALTAEGVAVFGPTKNAAKLESSKFFAKEIAEMQGTPTARYAFCSSPNNLRKQIESIGDFPVVIKANGLASGKGVVMCGTMDEALQVGEAMLNGMFGAASKNIIVEEFLQGEELSYFVLVDGQTVLPIGYARDHKQVTHQGKTYNTGGMGAYSPAPISTKVEQEILGRIIYPTISALSSINIRYKGVLFAGLMLTNSGPKLLEYNVRFGDPETQAILSRLEGDLLDLMFKTVGGELDRASISFSDDVSLSVVLATQGYPVDYKTGYHINGDNLERAINAVDGLQIFNAGIKYDENGNMLSNGGRVLNLVVKGSSLNDCKRKAKQAIDIIDWKEGFCLQELTT</sequence>
<proteinExistence type="inferred from homology"/>
<comment type="similarity">
    <text evidence="9">Belongs to the GARS family.</text>
</comment>
<keyword evidence="6 12" id="KW-0547">Nucleotide-binding</keyword>
<dbReference type="SMART" id="SM01210">
    <property type="entry name" value="GARS_C"/>
    <property type="match status" value="1"/>
</dbReference>
<comment type="cofactor">
    <cofactor evidence="2">
        <name>Mg(2+)</name>
        <dbReference type="ChEBI" id="CHEBI:18420"/>
    </cofactor>
</comment>
<dbReference type="SUPFAM" id="SSF56059">
    <property type="entry name" value="Glutathione synthetase ATP-binding domain-like"/>
    <property type="match status" value="1"/>
</dbReference>
<dbReference type="SUPFAM" id="SSF52440">
    <property type="entry name" value="PreATP-grasp domain"/>
    <property type="match status" value="1"/>
</dbReference>
<dbReference type="InterPro" id="IPR011054">
    <property type="entry name" value="Rudment_hybrid_motif"/>
</dbReference>
<dbReference type="PANTHER" id="PTHR43472:SF1">
    <property type="entry name" value="PHOSPHORIBOSYLAMINE--GLYCINE LIGASE, CHLOROPLASTIC"/>
    <property type="match status" value="1"/>
</dbReference>